<dbReference type="EMBL" id="KV875920">
    <property type="protein sequence ID" value="RZR73444.1"/>
    <property type="molecule type" value="Genomic_DNA"/>
</dbReference>
<accession>A0A445MGN8</accession>
<feature type="region of interest" description="Disordered" evidence="1">
    <location>
        <begin position="113"/>
        <end position="133"/>
    </location>
</feature>
<dbReference type="AlphaFoldDB" id="A0A445MGN8"/>
<feature type="compositionally biased region" description="Basic residues" evidence="1">
    <location>
        <begin position="59"/>
        <end position="73"/>
    </location>
</feature>
<evidence type="ECO:0000256" key="1">
    <source>
        <dbReference type="SAM" id="MobiDB-lite"/>
    </source>
</evidence>
<feature type="region of interest" description="Disordered" evidence="1">
    <location>
        <begin position="1"/>
        <end position="93"/>
    </location>
</feature>
<proteinExistence type="predicted"/>
<dbReference type="Proteomes" id="UP000290560">
    <property type="component" value="Unassembled WGS sequence"/>
</dbReference>
<sequence>MGAGGRRRRMLSGKRGRGKILAAGAGREAKDDTGRDATKWGKRDGNTPVHAGAGAATKGGRRWRLRRRRMRMRREKDTEEEPTGGRRRRLVRARGGGRGEDWLIWFNRNRISRSELDPGSTKGRLESDGSAQH</sequence>
<reference evidence="2" key="1">
    <citation type="journal article" date="2018" name="Data Brief">
        <title>Genome sequence data from 17 accessions of Ensete ventricosum, a staple food crop for millions in Ethiopia.</title>
        <authorList>
            <person name="Yemataw Z."/>
            <person name="Muzemil S."/>
            <person name="Ambachew D."/>
            <person name="Tripathi L."/>
            <person name="Tesfaye K."/>
            <person name="Chala A."/>
            <person name="Farbos A."/>
            <person name="O'Neill P."/>
            <person name="Moore K."/>
            <person name="Grant M."/>
            <person name="Studholme D.J."/>
        </authorList>
    </citation>
    <scope>NUCLEOTIDE SEQUENCE [LARGE SCALE GENOMIC DNA]</scope>
    <source>
        <tissue evidence="2">Leaf</tissue>
    </source>
</reference>
<feature type="compositionally biased region" description="Basic and acidic residues" evidence="1">
    <location>
        <begin position="27"/>
        <end position="45"/>
    </location>
</feature>
<organism evidence="2">
    <name type="scientific">Ensete ventricosum</name>
    <name type="common">Abyssinian banana</name>
    <name type="synonym">Musa ensete</name>
    <dbReference type="NCBI Taxonomy" id="4639"/>
    <lineage>
        <taxon>Eukaryota</taxon>
        <taxon>Viridiplantae</taxon>
        <taxon>Streptophyta</taxon>
        <taxon>Embryophyta</taxon>
        <taxon>Tracheophyta</taxon>
        <taxon>Spermatophyta</taxon>
        <taxon>Magnoliopsida</taxon>
        <taxon>Liliopsida</taxon>
        <taxon>Zingiberales</taxon>
        <taxon>Musaceae</taxon>
        <taxon>Ensete</taxon>
    </lineage>
</organism>
<name>A0A445MGN8_ENSVE</name>
<feature type="compositionally biased region" description="Basic residues" evidence="1">
    <location>
        <begin position="1"/>
        <end position="18"/>
    </location>
</feature>
<evidence type="ECO:0000313" key="2">
    <source>
        <dbReference type="EMBL" id="RZR73444.1"/>
    </source>
</evidence>
<gene>
    <name evidence="2" type="ORF">BHM03_00024288</name>
</gene>
<protein>
    <submittedName>
        <fullName evidence="2">Uncharacterized protein</fullName>
    </submittedName>
</protein>